<keyword evidence="6" id="KW-1185">Reference proteome</keyword>
<dbReference type="Gene3D" id="1.20.120.530">
    <property type="entry name" value="GntR ligand-binding domain-like"/>
    <property type="match status" value="1"/>
</dbReference>
<dbReference type="SUPFAM" id="SSF46785">
    <property type="entry name" value="Winged helix' DNA-binding domain"/>
    <property type="match status" value="1"/>
</dbReference>
<dbReference type="GO" id="GO:0003700">
    <property type="term" value="F:DNA-binding transcription factor activity"/>
    <property type="evidence" value="ECO:0007669"/>
    <property type="project" value="InterPro"/>
</dbReference>
<evidence type="ECO:0000313" key="5">
    <source>
        <dbReference type="EMBL" id="RAI00905.1"/>
    </source>
</evidence>
<evidence type="ECO:0000313" key="6">
    <source>
        <dbReference type="Proteomes" id="UP000249590"/>
    </source>
</evidence>
<dbReference type="Pfam" id="PF00392">
    <property type="entry name" value="GntR"/>
    <property type="match status" value="1"/>
</dbReference>
<dbReference type="EMBL" id="QHHQ01000003">
    <property type="protein sequence ID" value="RAI00905.1"/>
    <property type="molecule type" value="Genomic_DNA"/>
</dbReference>
<keyword evidence="2" id="KW-0238">DNA-binding</keyword>
<evidence type="ECO:0000256" key="1">
    <source>
        <dbReference type="ARBA" id="ARBA00023015"/>
    </source>
</evidence>
<organism evidence="5 6">
    <name type="scientific">Acuticoccus sediminis</name>
    <dbReference type="NCBI Taxonomy" id="2184697"/>
    <lineage>
        <taxon>Bacteria</taxon>
        <taxon>Pseudomonadati</taxon>
        <taxon>Pseudomonadota</taxon>
        <taxon>Alphaproteobacteria</taxon>
        <taxon>Hyphomicrobiales</taxon>
        <taxon>Amorphaceae</taxon>
        <taxon>Acuticoccus</taxon>
    </lineage>
</organism>
<dbReference type="Pfam" id="PF07729">
    <property type="entry name" value="FCD"/>
    <property type="match status" value="1"/>
</dbReference>
<accession>A0A8B2NUD5</accession>
<dbReference type="GO" id="GO:0003677">
    <property type="term" value="F:DNA binding"/>
    <property type="evidence" value="ECO:0007669"/>
    <property type="project" value="UniProtKB-KW"/>
</dbReference>
<evidence type="ECO:0000256" key="2">
    <source>
        <dbReference type="ARBA" id="ARBA00023125"/>
    </source>
</evidence>
<dbReference type="PANTHER" id="PTHR43537">
    <property type="entry name" value="TRANSCRIPTIONAL REGULATOR, GNTR FAMILY"/>
    <property type="match status" value="1"/>
</dbReference>
<proteinExistence type="predicted"/>
<dbReference type="InterPro" id="IPR008920">
    <property type="entry name" value="TF_FadR/GntR_C"/>
</dbReference>
<dbReference type="PANTHER" id="PTHR43537:SF50">
    <property type="entry name" value="TRANSCRIPTIONAL REGULATORY PROTEIN"/>
    <property type="match status" value="1"/>
</dbReference>
<keyword evidence="1" id="KW-0805">Transcription regulation</keyword>
<dbReference type="InterPro" id="IPR036388">
    <property type="entry name" value="WH-like_DNA-bd_sf"/>
</dbReference>
<comment type="caution">
    <text evidence="5">The sequence shown here is derived from an EMBL/GenBank/DDBJ whole genome shotgun (WGS) entry which is preliminary data.</text>
</comment>
<dbReference type="Gene3D" id="1.10.10.10">
    <property type="entry name" value="Winged helix-like DNA-binding domain superfamily/Winged helix DNA-binding domain"/>
    <property type="match status" value="1"/>
</dbReference>
<dbReference type="InterPro" id="IPR036390">
    <property type="entry name" value="WH_DNA-bd_sf"/>
</dbReference>
<dbReference type="SMART" id="SM00345">
    <property type="entry name" value="HTH_GNTR"/>
    <property type="match status" value="1"/>
</dbReference>
<feature type="domain" description="HTH gntR-type" evidence="4">
    <location>
        <begin position="4"/>
        <end position="71"/>
    </location>
</feature>
<reference evidence="5 6" key="1">
    <citation type="submission" date="2018-05" db="EMBL/GenBank/DDBJ databases">
        <title>Acuticoccus sediminis sp. nov., isolated from deep-sea sediment of Indian Ocean.</title>
        <authorList>
            <person name="Liu X."/>
            <person name="Lai Q."/>
            <person name="Du Y."/>
            <person name="Sun F."/>
            <person name="Zhang X."/>
            <person name="Wang S."/>
            <person name="Shao Z."/>
        </authorList>
    </citation>
    <scope>NUCLEOTIDE SEQUENCE [LARGE SCALE GENOMIC DNA]</scope>
    <source>
        <strain evidence="5 6">PTG4-2</strain>
    </source>
</reference>
<dbReference type="PROSITE" id="PS50949">
    <property type="entry name" value="HTH_GNTR"/>
    <property type="match status" value="1"/>
</dbReference>
<evidence type="ECO:0000259" key="4">
    <source>
        <dbReference type="PROSITE" id="PS50949"/>
    </source>
</evidence>
<dbReference type="OrthoDB" id="8638122at2"/>
<gene>
    <name evidence="5" type="ORF">DLJ53_16890</name>
</gene>
<dbReference type="PRINTS" id="PR00035">
    <property type="entry name" value="HTHGNTR"/>
</dbReference>
<dbReference type="Proteomes" id="UP000249590">
    <property type="component" value="Unassembled WGS sequence"/>
</dbReference>
<dbReference type="SMART" id="SM00895">
    <property type="entry name" value="FCD"/>
    <property type="match status" value="1"/>
</dbReference>
<dbReference type="CDD" id="cd07377">
    <property type="entry name" value="WHTH_GntR"/>
    <property type="match status" value="1"/>
</dbReference>
<sequence>MDGMPAAQRVLNELRNMIIKGDLAPGSRIVERTLCARLNVSRTPMREALKLLEIDGLIEISQNRGARVLAFTPDEARELFEVLASLEGLAAELAATRMTEDDAAHIARLHEAMSAHYANRNRDEYFDCNSMIHEAVIAAARNRTLEITWAGLLRRAQRGRYMAIVSQDRWHQAMDEHEQLMAAFEARDGVRAGEVWRQHLRHTGVTIAEVMAKVASAA</sequence>
<dbReference type="AlphaFoldDB" id="A0A8B2NUD5"/>
<dbReference type="InterPro" id="IPR000524">
    <property type="entry name" value="Tscrpt_reg_HTH_GntR"/>
</dbReference>
<protein>
    <submittedName>
        <fullName evidence="5">GntR family transcriptional regulator</fullName>
    </submittedName>
</protein>
<dbReference type="SUPFAM" id="SSF48008">
    <property type="entry name" value="GntR ligand-binding domain-like"/>
    <property type="match status" value="1"/>
</dbReference>
<name>A0A8B2NUD5_9HYPH</name>
<keyword evidence="3" id="KW-0804">Transcription</keyword>
<dbReference type="InterPro" id="IPR011711">
    <property type="entry name" value="GntR_C"/>
</dbReference>
<evidence type="ECO:0000256" key="3">
    <source>
        <dbReference type="ARBA" id="ARBA00023163"/>
    </source>
</evidence>